<keyword evidence="1" id="KW-1133">Transmembrane helix</keyword>
<keyword evidence="1" id="KW-0812">Transmembrane</keyword>
<evidence type="ECO:0000313" key="2">
    <source>
        <dbReference type="EMBL" id="MUH59223.1"/>
    </source>
</evidence>
<keyword evidence="3" id="KW-1185">Reference proteome</keyword>
<organism evidence="2 3">
    <name type="scientific">Bifidobacterium canis</name>
    <dbReference type="NCBI Taxonomy" id="2610880"/>
    <lineage>
        <taxon>Bacteria</taxon>
        <taxon>Bacillati</taxon>
        <taxon>Actinomycetota</taxon>
        <taxon>Actinomycetes</taxon>
        <taxon>Bifidobacteriales</taxon>
        <taxon>Bifidobacteriaceae</taxon>
        <taxon>Bifidobacterium</taxon>
    </lineage>
</organism>
<comment type="caution">
    <text evidence="2">The sequence shown here is derived from an EMBL/GenBank/DDBJ whole genome shotgun (WGS) entry which is preliminary data.</text>
</comment>
<evidence type="ECO:0000313" key="3">
    <source>
        <dbReference type="Proteomes" id="UP000487882"/>
    </source>
</evidence>
<sequence length="54" mass="6237">MRKALNALWIFLATLFCCMIVIGKITHTYRYMWIAVLVAIAFTIPSLFTDNDPQ</sequence>
<accession>A0A7K1J3I7</accession>
<gene>
    <name evidence="2" type="ORF">GSD1FS_0540</name>
</gene>
<name>A0A7K1J3I7_9BIFI</name>
<proteinExistence type="predicted"/>
<feature type="transmembrane region" description="Helical" evidence="1">
    <location>
        <begin position="31"/>
        <end position="48"/>
    </location>
</feature>
<feature type="transmembrane region" description="Helical" evidence="1">
    <location>
        <begin position="7"/>
        <end position="25"/>
    </location>
</feature>
<dbReference type="AlphaFoldDB" id="A0A7K1J3I7"/>
<protein>
    <submittedName>
        <fullName evidence="2">Uncharacterized protein</fullName>
    </submittedName>
</protein>
<keyword evidence="1" id="KW-0472">Membrane</keyword>
<dbReference type="EMBL" id="WNLP01000002">
    <property type="protein sequence ID" value="MUH59223.1"/>
    <property type="molecule type" value="Genomic_DNA"/>
</dbReference>
<reference evidence="2 3" key="1">
    <citation type="submission" date="2019-09" db="EMBL/GenBank/DDBJ databases">
        <title>Bifidobacterium canis sp. nov., isolated from the digestive tract of German Shepherd dog puppy.</title>
        <authorList>
            <person name="Bunesova V."/>
        </authorList>
    </citation>
    <scope>NUCLEOTIDE SEQUENCE [LARGE SCALE GENOMIC DNA]</scope>
    <source>
        <strain evidence="2 3">GSD1FS</strain>
    </source>
</reference>
<dbReference type="Proteomes" id="UP000487882">
    <property type="component" value="Unassembled WGS sequence"/>
</dbReference>
<evidence type="ECO:0000256" key="1">
    <source>
        <dbReference type="SAM" id="Phobius"/>
    </source>
</evidence>